<reference evidence="1 2" key="1">
    <citation type="submission" date="2018-09" db="EMBL/GenBank/DDBJ databases">
        <authorList>
            <person name="Zhu H."/>
        </authorList>
    </citation>
    <scope>NUCLEOTIDE SEQUENCE [LARGE SCALE GENOMIC DNA]</scope>
    <source>
        <strain evidence="1 2">K2R10-39</strain>
    </source>
</reference>
<protein>
    <submittedName>
        <fullName evidence="1">Uncharacterized protein</fullName>
    </submittedName>
</protein>
<sequence length="160" mass="19240">MFALFYYESNADIYGWHIEAKGHYFSAAFFMIENFYANRATRLYRSIEDDVYGQWTIDYPPTRDEIRCPAPEEACHELERLQSRFVEEWLFFQDDPNIAAEVIAYREHGIPVQEVNIRWRRMNRMEKRNGLWSGMATGIDLNIVELLRKYWRLSEKVPAR</sequence>
<keyword evidence="2" id="KW-1185">Reference proteome</keyword>
<dbReference type="EMBL" id="QYUN01000002">
    <property type="protein sequence ID" value="RJG06500.1"/>
    <property type="molecule type" value="Genomic_DNA"/>
</dbReference>
<dbReference type="AlphaFoldDB" id="A0A418X232"/>
<gene>
    <name evidence="1" type="ORF">D3870_11185</name>
</gene>
<dbReference type="Proteomes" id="UP000285190">
    <property type="component" value="Unassembled WGS sequence"/>
</dbReference>
<evidence type="ECO:0000313" key="1">
    <source>
        <dbReference type="EMBL" id="RJG06500.1"/>
    </source>
</evidence>
<evidence type="ECO:0000313" key="2">
    <source>
        <dbReference type="Proteomes" id="UP000285190"/>
    </source>
</evidence>
<proteinExistence type="predicted"/>
<comment type="caution">
    <text evidence="1">The sequence shown here is derived from an EMBL/GenBank/DDBJ whole genome shotgun (WGS) entry which is preliminary data.</text>
</comment>
<name>A0A418X232_9BURK</name>
<accession>A0A418X232</accession>
<organism evidence="1 2">
    <name type="scientific">Noviherbaspirillum cavernae</name>
    <dbReference type="NCBI Taxonomy" id="2320862"/>
    <lineage>
        <taxon>Bacteria</taxon>
        <taxon>Pseudomonadati</taxon>
        <taxon>Pseudomonadota</taxon>
        <taxon>Betaproteobacteria</taxon>
        <taxon>Burkholderiales</taxon>
        <taxon>Oxalobacteraceae</taxon>
        <taxon>Noviherbaspirillum</taxon>
    </lineage>
</organism>